<dbReference type="Proteomes" id="UP001208570">
    <property type="component" value="Unassembled WGS sequence"/>
</dbReference>
<proteinExistence type="predicted"/>
<accession>A0AAD9JKB5</accession>
<sequence length="137" mass="16048">MNGALIDAIFSSWYLRDKAAAFIHISLKCHFVDSLLNEDDEVDEAAYPWQMDTRSSLRSCERCTDVYKMSERRASTANDICRWTLRRYLKKLDNSAGVSKYPLRRLTDLRPDKEEELGELIMDMENRMYGLNLVDVR</sequence>
<evidence type="ECO:0000313" key="1">
    <source>
        <dbReference type="EMBL" id="KAK2154281.1"/>
    </source>
</evidence>
<evidence type="ECO:0000313" key="2">
    <source>
        <dbReference type="Proteomes" id="UP001208570"/>
    </source>
</evidence>
<dbReference type="EMBL" id="JAODUP010000272">
    <property type="protein sequence ID" value="KAK2154281.1"/>
    <property type="molecule type" value="Genomic_DNA"/>
</dbReference>
<protein>
    <submittedName>
        <fullName evidence="1">Uncharacterized protein</fullName>
    </submittedName>
</protein>
<organism evidence="1 2">
    <name type="scientific">Paralvinella palmiformis</name>
    <dbReference type="NCBI Taxonomy" id="53620"/>
    <lineage>
        <taxon>Eukaryota</taxon>
        <taxon>Metazoa</taxon>
        <taxon>Spiralia</taxon>
        <taxon>Lophotrochozoa</taxon>
        <taxon>Annelida</taxon>
        <taxon>Polychaeta</taxon>
        <taxon>Sedentaria</taxon>
        <taxon>Canalipalpata</taxon>
        <taxon>Terebellida</taxon>
        <taxon>Terebelliformia</taxon>
        <taxon>Alvinellidae</taxon>
        <taxon>Paralvinella</taxon>
    </lineage>
</organism>
<gene>
    <name evidence="1" type="ORF">LSH36_272g05069</name>
</gene>
<comment type="caution">
    <text evidence="1">The sequence shown here is derived from an EMBL/GenBank/DDBJ whole genome shotgun (WGS) entry which is preliminary data.</text>
</comment>
<name>A0AAD9JKB5_9ANNE</name>
<reference evidence="1" key="1">
    <citation type="journal article" date="2023" name="Mol. Biol. Evol.">
        <title>Third-Generation Sequencing Reveals the Adaptive Role of the Epigenome in Three Deep-Sea Polychaetes.</title>
        <authorList>
            <person name="Perez M."/>
            <person name="Aroh O."/>
            <person name="Sun Y."/>
            <person name="Lan Y."/>
            <person name="Juniper S.K."/>
            <person name="Young C.R."/>
            <person name="Angers B."/>
            <person name="Qian P.Y."/>
        </authorList>
    </citation>
    <scope>NUCLEOTIDE SEQUENCE</scope>
    <source>
        <strain evidence="1">P08H-3</strain>
    </source>
</reference>
<keyword evidence="2" id="KW-1185">Reference proteome</keyword>
<dbReference type="AlphaFoldDB" id="A0AAD9JKB5"/>